<keyword evidence="1" id="KW-0472">Membrane</keyword>
<protein>
    <recommendedName>
        <fullName evidence="4">ABC transporter permease</fullName>
    </recommendedName>
</protein>
<evidence type="ECO:0000313" key="2">
    <source>
        <dbReference type="EMBL" id="MFD2565614.1"/>
    </source>
</evidence>
<dbReference type="Proteomes" id="UP001597319">
    <property type="component" value="Unassembled WGS sequence"/>
</dbReference>
<keyword evidence="1" id="KW-0812">Transmembrane</keyword>
<dbReference type="RefSeq" id="WP_378295437.1">
    <property type="nucleotide sequence ID" value="NZ_JBHULE010000037.1"/>
</dbReference>
<dbReference type="EMBL" id="JBHULE010000037">
    <property type="protein sequence ID" value="MFD2565614.1"/>
    <property type="molecule type" value="Genomic_DNA"/>
</dbReference>
<organism evidence="2 3">
    <name type="scientific">Aquimarina rubra</name>
    <dbReference type="NCBI Taxonomy" id="1920033"/>
    <lineage>
        <taxon>Bacteria</taxon>
        <taxon>Pseudomonadati</taxon>
        <taxon>Bacteroidota</taxon>
        <taxon>Flavobacteriia</taxon>
        <taxon>Flavobacteriales</taxon>
        <taxon>Flavobacteriaceae</taxon>
        <taxon>Aquimarina</taxon>
    </lineage>
</organism>
<gene>
    <name evidence="2" type="ORF">ACFSR1_23265</name>
</gene>
<sequence length="81" mass="9665">MRNNLYFHLRQFVVRYFLLPVSYIFIMLIMSQAFTKITGFVNTEVSIPFLADSQSNYRVEQNTTGMYRGMNIRKTKTYAFM</sequence>
<comment type="caution">
    <text evidence="2">The sequence shown here is derived from an EMBL/GenBank/DDBJ whole genome shotgun (WGS) entry which is preliminary data.</text>
</comment>
<reference evidence="3" key="1">
    <citation type="journal article" date="2019" name="Int. J. Syst. Evol. Microbiol.">
        <title>The Global Catalogue of Microorganisms (GCM) 10K type strain sequencing project: providing services to taxonomists for standard genome sequencing and annotation.</title>
        <authorList>
            <consortium name="The Broad Institute Genomics Platform"/>
            <consortium name="The Broad Institute Genome Sequencing Center for Infectious Disease"/>
            <person name="Wu L."/>
            <person name="Ma J."/>
        </authorList>
    </citation>
    <scope>NUCLEOTIDE SEQUENCE [LARGE SCALE GENOMIC DNA]</scope>
    <source>
        <strain evidence="3">KCTC 52274</strain>
    </source>
</reference>
<evidence type="ECO:0008006" key="4">
    <source>
        <dbReference type="Google" id="ProtNLM"/>
    </source>
</evidence>
<evidence type="ECO:0000313" key="3">
    <source>
        <dbReference type="Proteomes" id="UP001597319"/>
    </source>
</evidence>
<accession>A0ABW5LM58</accession>
<proteinExistence type="predicted"/>
<keyword evidence="1" id="KW-1133">Transmembrane helix</keyword>
<feature type="transmembrane region" description="Helical" evidence="1">
    <location>
        <begin position="12"/>
        <end position="34"/>
    </location>
</feature>
<keyword evidence="3" id="KW-1185">Reference proteome</keyword>
<evidence type="ECO:0000256" key="1">
    <source>
        <dbReference type="SAM" id="Phobius"/>
    </source>
</evidence>
<name>A0ABW5LM58_9FLAO</name>